<dbReference type="Proteomes" id="UP000317977">
    <property type="component" value="Unassembled WGS sequence"/>
</dbReference>
<sequence length="216" mass="25031">MQILIRHLSQWAYKTKHSPILKGRAKRMKVFQDLVNPPPGAKILDLGGSPMVWNLIDHDYQVTMVNLPGFNDLSIKDPRYQFVEGDACDLEGVFADQSFDLVFSNSVIEHVGDETQQAAFAREVHRLAPAHWIQTPSDRFPLEVHTGVPFYFRLPSGIRNRLHRSWEKKLPVWYDMISNTRVLSRSQMSSLFPDSVCYRERFALMEKSYAFYKPIS</sequence>
<organism evidence="2 3">
    <name type="scientific">Rubripirellula reticaptiva</name>
    <dbReference type="NCBI Taxonomy" id="2528013"/>
    <lineage>
        <taxon>Bacteria</taxon>
        <taxon>Pseudomonadati</taxon>
        <taxon>Planctomycetota</taxon>
        <taxon>Planctomycetia</taxon>
        <taxon>Pirellulales</taxon>
        <taxon>Pirellulaceae</taxon>
        <taxon>Rubripirellula</taxon>
    </lineage>
</organism>
<feature type="domain" description="Methyltransferase type 11" evidence="1">
    <location>
        <begin position="78"/>
        <end position="127"/>
    </location>
</feature>
<dbReference type="Gene3D" id="3.40.50.150">
    <property type="entry name" value="Vaccinia Virus protein VP39"/>
    <property type="match status" value="1"/>
</dbReference>
<dbReference type="InterPro" id="IPR013216">
    <property type="entry name" value="Methyltransf_11"/>
</dbReference>
<dbReference type="Pfam" id="PF08241">
    <property type="entry name" value="Methyltransf_11"/>
    <property type="match status" value="1"/>
</dbReference>
<reference evidence="2 3" key="1">
    <citation type="submission" date="2019-02" db="EMBL/GenBank/DDBJ databases">
        <title>Deep-cultivation of Planctomycetes and their phenomic and genomic characterization uncovers novel biology.</title>
        <authorList>
            <person name="Wiegand S."/>
            <person name="Jogler M."/>
            <person name="Boedeker C."/>
            <person name="Pinto D."/>
            <person name="Vollmers J."/>
            <person name="Rivas-Marin E."/>
            <person name="Kohn T."/>
            <person name="Peeters S.H."/>
            <person name="Heuer A."/>
            <person name="Rast P."/>
            <person name="Oberbeckmann S."/>
            <person name="Bunk B."/>
            <person name="Jeske O."/>
            <person name="Meyerdierks A."/>
            <person name="Storesund J.E."/>
            <person name="Kallscheuer N."/>
            <person name="Luecker S."/>
            <person name="Lage O.M."/>
            <person name="Pohl T."/>
            <person name="Merkel B.J."/>
            <person name="Hornburger P."/>
            <person name="Mueller R.-W."/>
            <person name="Bruemmer F."/>
            <person name="Labrenz M."/>
            <person name="Spormann A.M."/>
            <person name="Op Den Camp H."/>
            <person name="Overmann J."/>
            <person name="Amann R."/>
            <person name="Jetten M.S.M."/>
            <person name="Mascher T."/>
            <person name="Medema M.H."/>
            <person name="Devos D.P."/>
            <person name="Kaster A.-K."/>
            <person name="Ovreas L."/>
            <person name="Rohde M."/>
            <person name="Galperin M.Y."/>
            <person name="Jogler C."/>
        </authorList>
    </citation>
    <scope>NUCLEOTIDE SEQUENCE [LARGE SCALE GENOMIC DNA]</scope>
    <source>
        <strain evidence="2 3">Poly59</strain>
    </source>
</reference>
<dbReference type="CDD" id="cd02440">
    <property type="entry name" value="AdoMet_MTases"/>
    <property type="match status" value="1"/>
</dbReference>
<gene>
    <name evidence="2" type="ORF">Poly59_23900</name>
</gene>
<keyword evidence="3" id="KW-1185">Reference proteome</keyword>
<accession>A0A5C6F7K2</accession>
<proteinExistence type="predicted"/>
<keyword evidence="2" id="KW-0808">Transferase</keyword>
<protein>
    <submittedName>
        <fullName evidence="2">Methyltransferase domain protein</fullName>
    </submittedName>
</protein>
<dbReference type="AlphaFoldDB" id="A0A5C6F7K2"/>
<dbReference type="GO" id="GO:0008757">
    <property type="term" value="F:S-adenosylmethionine-dependent methyltransferase activity"/>
    <property type="evidence" value="ECO:0007669"/>
    <property type="project" value="InterPro"/>
</dbReference>
<evidence type="ECO:0000313" key="2">
    <source>
        <dbReference type="EMBL" id="TWU56086.1"/>
    </source>
</evidence>
<dbReference type="EMBL" id="SJPX01000002">
    <property type="protein sequence ID" value="TWU56086.1"/>
    <property type="molecule type" value="Genomic_DNA"/>
</dbReference>
<name>A0A5C6F7K2_9BACT</name>
<evidence type="ECO:0000259" key="1">
    <source>
        <dbReference type="Pfam" id="PF08241"/>
    </source>
</evidence>
<dbReference type="OrthoDB" id="262045at2"/>
<dbReference type="RefSeq" id="WP_146534147.1">
    <property type="nucleotide sequence ID" value="NZ_SJPX01000002.1"/>
</dbReference>
<dbReference type="GO" id="GO:0032259">
    <property type="term" value="P:methylation"/>
    <property type="evidence" value="ECO:0007669"/>
    <property type="project" value="UniProtKB-KW"/>
</dbReference>
<dbReference type="InterPro" id="IPR029063">
    <property type="entry name" value="SAM-dependent_MTases_sf"/>
</dbReference>
<dbReference type="SUPFAM" id="SSF53335">
    <property type="entry name" value="S-adenosyl-L-methionine-dependent methyltransferases"/>
    <property type="match status" value="1"/>
</dbReference>
<keyword evidence="2" id="KW-0489">Methyltransferase</keyword>
<evidence type="ECO:0000313" key="3">
    <source>
        <dbReference type="Proteomes" id="UP000317977"/>
    </source>
</evidence>
<comment type="caution">
    <text evidence="2">The sequence shown here is derived from an EMBL/GenBank/DDBJ whole genome shotgun (WGS) entry which is preliminary data.</text>
</comment>